<keyword evidence="2" id="KW-0472">Membrane</keyword>
<dbReference type="NCBIfam" id="TIGR00996">
    <property type="entry name" value="Mtu_fam_mce"/>
    <property type="match status" value="1"/>
</dbReference>
<feature type="compositionally biased region" description="Low complexity" evidence="1">
    <location>
        <begin position="539"/>
        <end position="554"/>
    </location>
</feature>
<reference evidence="5 6" key="1">
    <citation type="submission" date="2010-04" db="EMBL/GenBank/DDBJ databases">
        <authorList>
            <person name="Muzny D."/>
            <person name="Qin X."/>
            <person name="Deng J."/>
            <person name="Jiang H."/>
            <person name="Liu Y."/>
            <person name="Qu J."/>
            <person name="Song X.-Z."/>
            <person name="Zhang L."/>
            <person name="Thornton R."/>
            <person name="Coyle M."/>
            <person name="Francisco L."/>
            <person name="Jackson L."/>
            <person name="Javaid M."/>
            <person name="Korchina V."/>
            <person name="Kovar C."/>
            <person name="Mata R."/>
            <person name="Mathew T."/>
            <person name="Ngo R."/>
            <person name="Nguyen L."/>
            <person name="Nguyen N."/>
            <person name="Okwuonu G."/>
            <person name="Ongeri F."/>
            <person name="Pham C."/>
            <person name="Simmons D."/>
            <person name="Wilczek-Boney K."/>
            <person name="Hale W."/>
            <person name="Jakkamsetti A."/>
            <person name="Pham P."/>
            <person name="Ruth R."/>
            <person name="San Lucas F."/>
            <person name="Warren J."/>
            <person name="Zhang J."/>
            <person name="Zhao Z."/>
            <person name="Zhou C."/>
            <person name="Zhu D."/>
            <person name="Lee S."/>
            <person name="Bess C."/>
            <person name="Blankenburg K."/>
            <person name="Forbes L."/>
            <person name="Fu Q."/>
            <person name="Gubbala S."/>
            <person name="Hirani K."/>
            <person name="Jayaseelan J.C."/>
            <person name="Lara F."/>
            <person name="Munidasa M."/>
            <person name="Palculict T."/>
            <person name="Patil S."/>
            <person name="Pu L.-L."/>
            <person name="Saada N."/>
            <person name="Tang L."/>
            <person name="Weissenberger G."/>
            <person name="Zhu Y."/>
            <person name="Hemphill L."/>
            <person name="Shang Y."/>
            <person name="Youmans B."/>
            <person name="Ayvaz T."/>
            <person name="Ross M."/>
            <person name="Santibanez J."/>
            <person name="Aqrawi P."/>
            <person name="Gross S."/>
            <person name="Joshi V."/>
            <person name="Fowler G."/>
            <person name="Nazareth L."/>
            <person name="Reid J."/>
            <person name="Worley K."/>
            <person name="Petrosino J."/>
            <person name="Highlander S."/>
            <person name="Gibbs R."/>
        </authorList>
    </citation>
    <scope>NUCLEOTIDE SEQUENCE [LARGE SCALE GENOMIC DNA]</scope>
    <source>
        <strain evidence="5 6">ATCC BAA-614</strain>
    </source>
</reference>
<sequence length="605" mass="65227">MRTLTEFNRNRVGLMGITVLVLVVAVGQSFTSIPMMFASPSYYGQFTDTGQLNKGDKVRISGVNVGKVEAFDIDGDHVLIKFNIGANTIGSESRLAIKTDTILGKKVLEIDPRGSQTLRPGAVLPLGQSTTPYQLYDANFDITKAATGWNIDTVKQSLNVLSQTVDQTYPHLSAALDGLTRFSDTIGKRDEQVKHLLAQAHQVASVLGDRSEQINRLLVNTKTLLAAFNERSRAIGALLQNISAFSAEVQGFINDNPNLNPVLEQLRAISDVLVARKDDLAQTLTYVSQFAASLGESVASGPYFKIVLSNLLPYWILQPFVDAAFKKRGIDPEDFWRSAGLPEFRWPDPNGTRFPNGAPPPAPPVREGTPDHPGPAVPPGTACSYTPPADALPRPWNPLPCAGVDAGAFGGSFPAPIDVAASPPNPNGLPPTPGIPIAGRPGEAPPNVPGTPVPLPAQAPPGARTENLQPAGPTPHRRRSRPGLRRDRPRRRDPASNCRHRSSTPAARGAAASREVARIEQRLPHRQTAAPDGRRGPDRPAGAGRRARRLAALPEAHHQHRGRLPPNGERALFRGQSPDHGRSRGIGRQDRAGRRQDEGDVSLRQ</sequence>
<dbReference type="AlphaFoldDB" id="D5P4I7"/>
<proteinExistence type="predicted"/>
<feature type="compositionally biased region" description="Basic and acidic residues" evidence="1">
    <location>
        <begin position="577"/>
        <end position="605"/>
    </location>
</feature>
<gene>
    <name evidence="5" type="primary">mce1C</name>
    <name evidence="5" type="ORF">HMPREF0591_1081</name>
</gene>
<feature type="region of interest" description="Disordered" evidence="1">
    <location>
        <begin position="417"/>
        <end position="605"/>
    </location>
</feature>
<dbReference type="InterPro" id="IPR005693">
    <property type="entry name" value="Mce"/>
</dbReference>
<feature type="compositionally biased region" description="Basic and acidic residues" evidence="1">
    <location>
        <begin position="484"/>
        <end position="494"/>
    </location>
</feature>
<dbReference type="PANTHER" id="PTHR33371:SF18">
    <property type="entry name" value="MCE-FAMILY PROTEIN MCE3C"/>
    <property type="match status" value="1"/>
</dbReference>
<feature type="compositionally biased region" description="Pro residues" evidence="1">
    <location>
        <begin position="423"/>
        <end position="434"/>
    </location>
</feature>
<evidence type="ECO:0000259" key="3">
    <source>
        <dbReference type="Pfam" id="PF02470"/>
    </source>
</evidence>
<dbReference type="Pfam" id="PF02470">
    <property type="entry name" value="MlaD"/>
    <property type="match status" value="1"/>
</dbReference>
<evidence type="ECO:0000313" key="5">
    <source>
        <dbReference type="EMBL" id="EFG79033.1"/>
    </source>
</evidence>
<dbReference type="PRINTS" id="PR01782">
    <property type="entry name" value="MCEVIRFACTOR"/>
</dbReference>
<feature type="compositionally biased region" description="Low complexity" evidence="1">
    <location>
        <begin position="503"/>
        <end position="514"/>
    </location>
</feature>
<dbReference type="GO" id="GO:0005576">
    <property type="term" value="C:extracellular region"/>
    <property type="evidence" value="ECO:0007669"/>
    <property type="project" value="TreeGrafter"/>
</dbReference>
<feature type="region of interest" description="Disordered" evidence="1">
    <location>
        <begin position="348"/>
        <end position="389"/>
    </location>
</feature>
<dbReference type="InterPro" id="IPR003399">
    <property type="entry name" value="Mce/MlaD"/>
</dbReference>
<dbReference type="eggNOG" id="COG1463">
    <property type="taxonomic scope" value="Bacteria"/>
</dbReference>
<dbReference type="InterPro" id="IPR052336">
    <property type="entry name" value="MlaD_Phospholipid_Transporter"/>
</dbReference>
<keyword evidence="2" id="KW-0812">Transmembrane</keyword>
<comment type="caution">
    <text evidence="5">The sequence shown here is derived from an EMBL/GenBank/DDBJ whole genome shotgun (WGS) entry which is preliminary data.</text>
</comment>
<feature type="transmembrane region" description="Helical" evidence="2">
    <location>
        <begin position="12"/>
        <end position="37"/>
    </location>
</feature>
<organism evidence="5 6">
    <name type="scientific">Mycobacterium parascrofulaceum ATCC BAA-614</name>
    <dbReference type="NCBI Taxonomy" id="525368"/>
    <lineage>
        <taxon>Bacteria</taxon>
        <taxon>Bacillati</taxon>
        <taxon>Actinomycetota</taxon>
        <taxon>Actinomycetes</taxon>
        <taxon>Mycobacteriales</taxon>
        <taxon>Mycobacteriaceae</taxon>
        <taxon>Mycobacterium</taxon>
        <taxon>Mycobacterium simiae complex</taxon>
    </lineage>
</organism>
<keyword evidence="2" id="KW-1133">Transmembrane helix</keyword>
<dbReference type="HOGENOM" id="CLU_026704_4_0_11"/>
<dbReference type="PANTHER" id="PTHR33371">
    <property type="entry name" value="INTERMEMBRANE PHOSPHOLIPID TRANSPORT SYSTEM BINDING PROTEIN MLAD-RELATED"/>
    <property type="match status" value="1"/>
</dbReference>
<name>D5P4I7_9MYCO</name>
<evidence type="ECO:0000313" key="6">
    <source>
        <dbReference type="Proteomes" id="UP000003653"/>
    </source>
</evidence>
<evidence type="ECO:0000259" key="4">
    <source>
        <dbReference type="Pfam" id="PF11887"/>
    </source>
</evidence>
<keyword evidence="6" id="KW-1185">Reference proteome</keyword>
<feature type="domain" description="Mammalian cell entry C-terminal" evidence="4">
    <location>
        <begin position="151"/>
        <end position="292"/>
    </location>
</feature>
<feature type="compositionally biased region" description="Pro residues" evidence="1">
    <location>
        <begin position="443"/>
        <end position="459"/>
    </location>
</feature>
<evidence type="ECO:0000256" key="1">
    <source>
        <dbReference type="SAM" id="MobiDB-lite"/>
    </source>
</evidence>
<dbReference type="Pfam" id="PF11887">
    <property type="entry name" value="Mce4_CUP1"/>
    <property type="match status" value="1"/>
</dbReference>
<protein>
    <submittedName>
        <fullName evidence="5">Virulence factor Mce family protein</fullName>
    </submittedName>
</protein>
<dbReference type="EMBL" id="ADNV01000085">
    <property type="protein sequence ID" value="EFG79033.1"/>
    <property type="molecule type" value="Genomic_DNA"/>
</dbReference>
<feature type="domain" description="Mce/MlaD" evidence="3">
    <location>
        <begin position="40"/>
        <end position="112"/>
    </location>
</feature>
<accession>D5P4I7</accession>
<dbReference type="Proteomes" id="UP000003653">
    <property type="component" value="Unassembled WGS sequence"/>
</dbReference>
<evidence type="ECO:0000256" key="2">
    <source>
        <dbReference type="SAM" id="Phobius"/>
    </source>
</evidence>
<dbReference type="InterPro" id="IPR024516">
    <property type="entry name" value="Mce_C"/>
</dbReference>